<comment type="caution">
    <text evidence="1">The sequence shown here is derived from an EMBL/GenBank/DDBJ whole genome shotgun (WGS) entry which is preliminary data.</text>
</comment>
<keyword evidence="2" id="KW-1185">Reference proteome</keyword>
<organism evidence="1 2">
    <name type="scientific">Nesterenkonia sandarakina</name>
    <dbReference type="NCBI Taxonomy" id="272918"/>
    <lineage>
        <taxon>Bacteria</taxon>
        <taxon>Bacillati</taxon>
        <taxon>Actinomycetota</taxon>
        <taxon>Actinomycetes</taxon>
        <taxon>Micrococcales</taxon>
        <taxon>Micrococcaceae</taxon>
        <taxon>Nesterenkonia</taxon>
    </lineage>
</organism>
<proteinExistence type="predicted"/>
<evidence type="ECO:0000313" key="2">
    <source>
        <dbReference type="Proteomes" id="UP000238217"/>
    </source>
</evidence>
<evidence type="ECO:0000313" key="1">
    <source>
        <dbReference type="EMBL" id="PRZ18885.1"/>
    </source>
</evidence>
<accession>A0A2T0YTE1</accession>
<dbReference type="EMBL" id="PVTY01000001">
    <property type="protein sequence ID" value="PRZ18885.1"/>
    <property type="molecule type" value="Genomic_DNA"/>
</dbReference>
<dbReference type="OrthoDB" id="5951444at2"/>
<dbReference type="RefSeq" id="WP_106121603.1">
    <property type="nucleotide sequence ID" value="NZ_PVTY01000001.1"/>
</dbReference>
<name>A0A2T0YTE1_9MICC</name>
<gene>
    <name evidence="1" type="ORF">BCL67_101193</name>
</gene>
<sequence>MDRYESGREGDAPAAGFAPRRAVTTIYLPEGVDAHAERPSRLGEHSTGVGCLYVPRLEQADLSVLEEIIADSYRRVTG</sequence>
<reference evidence="1 2" key="1">
    <citation type="submission" date="2018-03" db="EMBL/GenBank/DDBJ databases">
        <title>Comparative analysis of microorganisms from saline springs in Andes Mountain Range, Colombia.</title>
        <authorList>
            <person name="Rubin E."/>
        </authorList>
    </citation>
    <scope>NUCLEOTIDE SEQUENCE [LARGE SCALE GENOMIC DNA]</scope>
    <source>
        <strain evidence="1 2">CG 35</strain>
    </source>
</reference>
<protein>
    <submittedName>
        <fullName evidence="1">Uncharacterized protein</fullName>
    </submittedName>
</protein>
<dbReference type="AlphaFoldDB" id="A0A2T0YTE1"/>
<dbReference type="Proteomes" id="UP000238217">
    <property type="component" value="Unassembled WGS sequence"/>
</dbReference>